<protein>
    <submittedName>
        <fullName evidence="2">Uncharacterized protein</fullName>
    </submittedName>
</protein>
<name>A0ABU7CBL6_9TELE</name>
<feature type="non-terminal residue" evidence="2">
    <location>
        <position position="1"/>
    </location>
</feature>
<evidence type="ECO:0000313" key="3">
    <source>
        <dbReference type="Proteomes" id="UP001345963"/>
    </source>
</evidence>
<sequence length="111" mass="12212">SYMDYTGTSTSNRSDPMEHNDSQGSNDTIKITPQFAPHFKPKGDSLRTLSLSRGGSVESLPARTQCIASSDSKRMSADLSELEPTMQFAPAGTTRHHPTQKYAEKITSKNY</sequence>
<comment type="caution">
    <text evidence="2">The sequence shown here is derived from an EMBL/GenBank/DDBJ whole genome shotgun (WGS) entry which is preliminary data.</text>
</comment>
<feature type="compositionally biased region" description="Basic and acidic residues" evidence="1">
    <location>
        <begin position="102"/>
        <end position="111"/>
    </location>
</feature>
<accession>A0ABU7CBL6</accession>
<evidence type="ECO:0000313" key="2">
    <source>
        <dbReference type="EMBL" id="MED6259199.1"/>
    </source>
</evidence>
<evidence type="ECO:0000256" key="1">
    <source>
        <dbReference type="SAM" id="MobiDB-lite"/>
    </source>
</evidence>
<proteinExistence type="predicted"/>
<gene>
    <name evidence="2" type="ORF">ATANTOWER_018480</name>
</gene>
<feature type="compositionally biased region" description="Polar residues" evidence="1">
    <location>
        <begin position="22"/>
        <end position="31"/>
    </location>
</feature>
<organism evidence="2 3">
    <name type="scientific">Ataeniobius toweri</name>
    <dbReference type="NCBI Taxonomy" id="208326"/>
    <lineage>
        <taxon>Eukaryota</taxon>
        <taxon>Metazoa</taxon>
        <taxon>Chordata</taxon>
        <taxon>Craniata</taxon>
        <taxon>Vertebrata</taxon>
        <taxon>Euteleostomi</taxon>
        <taxon>Actinopterygii</taxon>
        <taxon>Neopterygii</taxon>
        <taxon>Teleostei</taxon>
        <taxon>Neoteleostei</taxon>
        <taxon>Acanthomorphata</taxon>
        <taxon>Ovalentaria</taxon>
        <taxon>Atherinomorphae</taxon>
        <taxon>Cyprinodontiformes</taxon>
        <taxon>Goodeidae</taxon>
        <taxon>Ataeniobius</taxon>
    </lineage>
</organism>
<feature type="compositionally biased region" description="Polar residues" evidence="1">
    <location>
        <begin position="1"/>
        <end position="14"/>
    </location>
</feature>
<feature type="region of interest" description="Disordered" evidence="1">
    <location>
        <begin position="1"/>
        <end position="44"/>
    </location>
</feature>
<feature type="region of interest" description="Disordered" evidence="1">
    <location>
        <begin position="87"/>
        <end position="111"/>
    </location>
</feature>
<reference evidence="2 3" key="1">
    <citation type="submission" date="2021-07" db="EMBL/GenBank/DDBJ databases">
        <authorList>
            <person name="Palmer J.M."/>
        </authorList>
    </citation>
    <scope>NUCLEOTIDE SEQUENCE [LARGE SCALE GENOMIC DNA]</scope>
    <source>
        <strain evidence="2 3">AT_MEX2019</strain>
        <tissue evidence="2">Muscle</tissue>
    </source>
</reference>
<dbReference type="EMBL" id="JAHUTI010082512">
    <property type="protein sequence ID" value="MED6259199.1"/>
    <property type="molecule type" value="Genomic_DNA"/>
</dbReference>
<dbReference type="Proteomes" id="UP001345963">
    <property type="component" value="Unassembled WGS sequence"/>
</dbReference>
<keyword evidence="3" id="KW-1185">Reference proteome</keyword>